<reference evidence="3" key="2">
    <citation type="submission" date="2020-11" db="EMBL/GenBank/DDBJ databases">
        <authorList>
            <person name="McCartney M.A."/>
            <person name="Auch B."/>
            <person name="Kono T."/>
            <person name="Mallez S."/>
            <person name="Becker A."/>
            <person name="Gohl D.M."/>
            <person name="Silverstein K.A.T."/>
            <person name="Koren S."/>
            <person name="Bechman K.B."/>
            <person name="Herman A."/>
            <person name="Abrahante J.E."/>
            <person name="Garbe J."/>
        </authorList>
    </citation>
    <scope>NUCLEOTIDE SEQUENCE</scope>
    <source>
        <strain evidence="3">Duluth1</strain>
        <tissue evidence="3">Whole animal</tissue>
    </source>
</reference>
<dbReference type="Gene3D" id="1.20.5.370">
    <property type="match status" value="1"/>
</dbReference>
<reference evidence="3" key="1">
    <citation type="journal article" date="2019" name="bioRxiv">
        <title>The Genome of the Zebra Mussel, Dreissena polymorpha: A Resource for Invasive Species Research.</title>
        <authorList>
            <person name="McCartney M.A."/>
            <person name="Auch B."/>
            <person name="Kono T."/>
            <person name="Mallez S."/>
            <person name="Zhang Y."/>
            <person name="Obille A."/>
            <person name="Becker A."/>
            <person name="Abrahante J.E."/>
            <person name="Garbe J."/>
            <person name="Badalamenti J.P."/>
            <person name="Herman A."/>
            <person name="Mangelson H."/>
            <person name="Liachko I."/>
            <person name="Sullivan S."/>
            <person name="Sone E.D."/>
            <person name="Koren S."/>
            <person name="Silverstein K.A.T."/>
            <person name="Beckman K.B."/>
            <person name="Gohl D.M."/>
        </authorList>
    </citation>
    <scope>NUCLEOTIDE SEQUENCE</scope>
    <source>
        <strain evidence="3">Duluth1</strain>
        <tissue evidence="3">Whole animal</tissue>
    </source>
</reference>
<dbReference type="AlphaFoldDB" id="A0A9D4BT38"/>
<dbReference type="InterPro" id="IPR014751">
    <property type="entry name" value="XRCC4-like_C"/>
</dbReference>
<keyword evidence="1 2" id="KW-0175">Coiled coil</keyword>
<accession>A0A9D4BT38</accession>
<feature type="coiled-coil region" evidence="2">
    <location>
        <begin position="32"/>
        <end position="80"/>
    </location>
</feature>
<dbReference type="FunFam" id="1.20.5.370:FF:000008">
    <property type="entry name" value="Myosin heavy chain"/>
    <property type="match status" value="1"/>
</dbReference>
<evidence type="ECO:0000313" key="4">
    <source>
        <dbReference type="Proteomes" id="UP000828390"/>
    </source>
</evidence>
<proteinExistence type="predicted"/>
<gene>
    <name evidence="3" type="ORF">DPMN_066825</name>
</gene>
<comment type="caution">
    <text evidence="3">The sequence shown here is derived from an EMBL/GenBank/DDBJ whole genome shotgun (WGS) entry which is preliminary data.</text>
</comment>
<evidence type="ECO:0000313" key="3">
    <source>
        <dbReference type="EMBL" id="KAH3707419.1"/>
    </source>
</evidence>
<protein>
    <submittedName>
        <fullName evidence="3">Uncharacterized protein</fullName>
    </submittedName>
</protein>
<evidence type="ECO:0000256" key="1">
    <source>
        <dbReference type="ARBA" id="ARBA00023054"/>
    </source>
</evidence>
<keyword evidence="4" id="KW-1185">Reference proteome</keyword>
<sequence>MKFEASDYIKENLFPAEISDVTDQLSEGGRSVHEVDKTRRRLEMEKQELQAALEVAESTLEQEEAKVARAQLEITSIRSEIDRRIAEKEEEFETHKVCIC</sequence>
<dbReference type="EMBL" id="JAIWYP010000014">
    <property type="protein sequence ID" value="KAH3707419.1"/>
    <property type="molecule type" value="Genomic_DNA"/>
</dbReference>
<dbReference type="Proteomes" id="UP000828390">
    <property type="component" value="Unassembled WGS sequence"/>
</dbReference>
<organism evidence="3 4">
    <name type="scientific">Dreissena polymorpha</name>
    <name type="common">Zebra mussel</name>
    <name type="synonym">Mytilus polymorpha</name>
    <dbReference type="NCBI Taxonomy" id="45954"/>
    <lineage>
        <taxon>Eukaryota</taxon>
        <taxon>Metazoa</taxon>
        <taxon>Spiralia</taxon>
        <taxon>Lophotrochozoa</taxon>
        <taxon>Mollusca</taxon>
        <taxon>Bivalvia</taxon>
        <taxon>Autobranchia</taxon>
        <taxon>Heteroconchia</taxon>
        <taxon>Euheterodonta</taxon>
        <taxon>Imparidentia</taxon>
        <taxon>Neoheterodontei</taxon>
        <taxon>Myida</taxon>
        <taxon>Dreissenoidea</taxon>
        <taxon>Dreissenidae</taxon>
        <taxon>Dreissena</taxon>
    </lineage>
</organism>
<evidence type="ECO:0000256" key="2">
    <source>
        <dbReference type="SAM" id="Coils"/>
    </source>
</evidence>
<name>A0A9D4BT38_DREPO</name>